<dbReference type="InterPro" id="IPR011055">
    <property type="entry name" value="Dup_hybrid_motif"/>
</dbReference>
<feature type="non-terminal residue" evidence="1">
    <location>
        <position position="1"/>
    </location>
</feature>
<proteinExistence type="predicted"/>
<dbReference type="AlphaFoldDB" id="X0Y801"/>
<comment type="caution">
    <text evidence="1">The sequence shown here is derived from an EMBL/GenBank/DDBJ whole genome shotgun (WGS) entry which is preliminary data.</text>
</comment>
<gene>
    <name evidence="1" type="ORF">S01H1_61306</name>
</gene>
<sequence length="97" mass="10957">PKDHGTEKWKRIPENCGGYAYRTVKKGDVIGLSGDTGGGREGDKHFSLGIQVAKSVGFKEWVNPEEYFNWENLPSESDAYLFPVQSKEYLKKIGYVK</sequence>
<dbReference type="EMBL" id="BARS01040188">
    <property type="protein sequence ID" value="GAG33011.1"/>
    <property type="molecule type" value="Genomic_DNA"/>
</dbReference>
<reference evidence="1" key="1">
    <citation type="journal article" date="2014" name="Front. Microbiol.">
        <title>High frequency of phylogenetically diverse reductive dehalogenase-homologous genes in deep subseafloor sedimentary metagenomes.</title>
        <authorList>
            <person name="Kawai M."/>
            <person name="Futagami T."/>
            <person name="Toyoda A."/>
            <person name="Takaki Y."/>
            <person name="Nishi S."/>
            <person name="Hori S."/>
            <person name="Arai W."/>
            <person name="Tsubouchi T."/>
            <person name="Morono Y."/>
            <person name="Uchiyama I."/>
            <person name="Ito T."/>
            <person name="Fujiyama A."/>
            <person name="Inagaki F."/>
            <person name="Takami H."/>
        </authorList>
    </citation>
    <scope>NUCLEOTIDE SEQUENCE</scope>
    <source>
        <strain evidence="1">Expedition CK06-06</strain>
    </source>
</reference>
<name>X0Y801_9ZZZZ</name>
<organism evidence="1">
    <name type="scientific">marine sediment metagenome</name>
    <dbReference type="NCBI Taxonomy" id="412755"/>
    <lineage>
        <taxon>unclassified sequences</taxon>
        <taxon>metagenomes</taxon>
        <taxon>ecological metagenomes</taxon>
    </lineage>
</organism>
<evidence type="ECO:0000313" key="1">
    <source>
        <dbReference type="EMBL" id="GAG33011.1"/>
    </source>
</evidence>
<dbReference type="Gene3D" id="2.70.70.10">
    <property type="entry name" value="Glucose Permease (Domain IIA)"/>
    <property type="match status" value="1"/>
</dbReference>
<accession>X0Y801</accession>
<protein>
    <submittedName>
        <fullName evidence="1">Uncharacterized protein</fullName>
    </submittedName>
</protein>